<reference evidence="1 2" key="1">
    <citation type="submission" date="2016-02" db="EMBL/GenBank/DDBJ databases">
        <title>Genome analysis of coral dinoflagellate symbionts highlights evolutionary adaptations to a symbiotic lifestyle.</title>
        <authorList>
            <person name="Aranda M."/>
            <person name="Li Y."/>
            <person name="Liew Y.J."/>
            <person name="Baumgarten S."/>
            <person name="Simakov O."/>
            <person name="Wilson M."/>
            <person name="Piel J."/>
            <person name="Ashoor H."/>
            <person name="Bougouffa S."/>
            <person name="Bajic V.B."/>
            <person name="Ryu T."/>
            <person name="Ravasi T."/>
            <person name="Bayer T."/>
            <person name="Micklem G."/>
            <person name="Kim H."/>
            <person name="Bhak J."/>
            <person name="Lajeunesse T.C."/>
            <person name="Voolstra C.R."/>
        </authorList>
    </citation>
    <scope>NUCLEOTIDE SEQUENCE [LARGE SCALE GENOMIC DNA]</scope>
    <source>
        <strain evidence="1 2">CCMP2467</strain>
    </source>
</reference>
<dbReference type="EMBL" id="LSRX01001246">
    <property type="protein sequence ID" value="OLP81836.1"/>
    <property type="molecule type" value="Genomic_DNA"/>
</dbReference>
<dbReference type="Proteomes" id="UP000186817">
    <property type="component" value="Unassembled WGS sequence"/>
</dbReference>
<comment type="caution">
    <text evidence="1">The sequence shown here is derived from an EMBL/GenBank/DDBJ whole genome shotgun (WGS) entry which is preliminary data.</text>
</comment>
<sequence length="396" mass="42705">MAVSTARSVLGCSQHRLKAVHWRELESSKVWSICIVLKHDPDTSQPLIFMRVSWHCLRAAAHPMAAQRQEQILKEQKAEAEALAHYYGTTLEKMSELGDAACHGFVTACLSAGDVSLALVEVECEAVLPQASADAVAASRPKHGIGAQNLCFDDALSPVMKPPERVFSTFAPSLVGAAGLGPPSSPASARDQATSAMAPSVARLKSGRCSFCFDTTSVSQIGGEFHITAASGATLTVFGRVRSDFTVRRCFKKSLDFAHRCPRSSPRSPVQFSRVLRALSPFPPPGAPEGGMQCLKQQLLRAPFVSPWKCLGGLPSVAAGSVRTKKWKPFHSMYRANRLREIRQKEAEEAKVAAAEAASSEGTTVRKASEVRMVPPNKLQLSCHRIVVALTLGCMK</sequence>
<evidence type="ECO:0000313" key="2">
    <source>
        <dbReference type="Proteomes" id="UP000186817"/>
    </source>
</evidence>
<evidence type="ECO:0000313" key="1">
    <source>
        <dbReference type="EMBL" id="OLP81836.1"/>
    </source>
</evidence>
<organism evidence="1 2">
    <name type="scientific">Symbiodinium microadriaticum</name>
    <name type="common">Dinoflagellate</name>
    <name type="synonym">Zooxanthella microadriatica</name>
    <dbReference type="NCBI Taxonomy" id="2951"/>
    <lineage>
        <taxon>Eukaryota</taxon>
        <taxon>Sar</taxon>
        <taxon>Alveolata</taxon>
        <taxon>Dinophyceae</taxon>
        <taxon>Suessiales</taxon>
        <taxon>Symbiodiniaceae</taxon>
        <taxon>Symbiodinium</taxon>
    </lineage>
</organism>
<protein>
    <submittedName>
        <fullName evidence="1">Uncharacterized protein</fullName>
    </submittedName>
</protein>
<keyword evidence="2" id="KW-1185">Reference proteome</keyword>
<dbReference type="AlphaFoldDB" id="A0A1Q9CG27"/>
<name>A0A1Q9CG27_SYMMI</name>
<accession>A0A1Q9CG27</accession>
<dbReference type="OrthoDB" id="445518at2759"/>
<gene>
    <name evidence="1" type="ORF">AK812_SmicGene37588</name>
</gene>
<proteinExistence type="predicted"/>